<dbReference type="KEGG" id="cbd:CBUD_0811"/>
<dbReference type="EMBL" id="CP000733">
    <property type="protein sequence ID" value="ABS78029.1"/>
    <property type="molecule type" value="Genomic_DNA"/>
</dbReference>
<name>A9KDX8_COXBN</name>
<evidence type="ECO:0000313" key="2">
    <source>
        <dbReference type="Proteomes" id="UP000008555"/>
    </source>
</evidence>
<sequence>MKIEALRKLAGKEEIDYPFILSALKEYARPRDKISGWLKSGELIRIKKGLYVFGKSVALQPYSKEVLANLVYGPSAISLTYALSYYGLIPERVDVVTSVTNNRIKSFSTSIGEFKYYYLHPKKYAVGIVLNSVSKQQSFLIGSPEKALCDQIHIIDKDYPLSSIKDMEKYLLGNLRMDAPLLFKFKLKNLKEIINVYNDPRLDLLYDIIKARK</sequence>
<protein>
    <recommendedName>
        <fullName evidence="3">Transcriptional regulator, AbiEi antitoxin, Type IV TA system</fullName>
    </recommendedName>
</protein>
<gene>
    <name evidence="1" type="ordered locus">CBUD_0811</name>
</gene>
<evidence type="ECO:0008006" key="3">
    <source>
        <dbReference type="Google" id="ProtNLM"/>
    </source>
</evidence>
<evidence type="ECO:0000313" key="1">
    <source>
        <dbReference type="EMBL" id="ABS78029.1"/>
    </source>
</evidence>
<dbReference type="AlphaFoldDB" id="A9KDX8"/>
<dbReference type="HOGENOM" id="CLU_106624_1_0_6"/>
<dbReference type="RefSeq" id="WP_011996759.1">
    <property type="nucleotide sequence ID" value="NC_009727.1"/>
</dbReference>
<proteinExistence type="predicted"/>
<organism evidence="1 2">
    <name type="scientific">Coxiella burnetii (strain Dugway 5J108-111)</name>
    <dbReference type="NCBI Taxonomy" id="434922"/>
    <lineage>
        <taxon>Bacteria</taxon>
        <taxon>Pseudomonadati</taxon>
        <taxon>Pseudomonadota</taxon>
        <taxon>Gammaproteobacteria</taxon>
        <taxon>Legionellales</taxon>
        <taxon>Coxiellaceae</taxon>
        <taxon>Coxiella</taxon>
    </lineage>
</organism>
<accession>A9KDX8</accession>
<reference evidence="1 2" key="1">
    <citation type="journal article" date="2009" name="Infect. Immun.">
        <title>Comparative genomics reveal extensive transposon-mediated genomic plasticity and diversity among potential effector proteins within the genus Coxiella.</title>
        <authorList>
            <person name="Beare P.A."/>
            <person name="Unsworth N."/>
            <person name="Andoh M."/>
            <person name="Voth D.E."/>
            <person name="Omsland A."/>
            <person name="Gilk S.D."/>
            <person name="Williams K.P."/>
            <person name="Sobral B.W."/>
            <person name="Kupko J.J.III."/>
            <person name="Porcella S.F."/>
            <person name="Samuel J.E."/>
            <person name="Heinzen R.A."/>
        </authorList>
    </citation>
    <scope>NUCLEOTIDE SEQUENCE [LARGE SCALE GENOMIC DNA]</scope>
    <source>
        <strain evidence="1 2">Dugway 5J108-111</strain>
    </source>
</reference>
<dbReference type="Proteomes" id="UP000008555">
    <property type="component" value="Chromosome"/>
</dbReference>